<sequence length="877" mass="99522">MGISDEEWERLQKALEWPKPDQEIPHLNLSTSPVHSTFSIVGLKKSYEVGENISVIITARDHNNNLKTYGGDFFKAKLFNSELKANVYGEVVDHRNGTYSVTLLLPWEGSLENPLNAFEKQFFAKALTNVPITGDKQIINVLPNTAGIGLKRMNLHTPRLAGPLMAVELRNNIIIHWRPHGVPLRFTIMPMTDLHYIANEIDKIAGGPHVVVVFTIVAHLVFHPVTFFVHKVDKIRQSVVALLSRAPQTTVVIKSGNTAGLKIDREVILLMDDADLAKYLPSYGDRIALIHFCRRQTPSAKRKLGLFEKLKEKMKLRKEANGDEQEPQTSNKKASCKAKSCKRNIEIGWIHNENGVIKQVRARQGGGTRKLQINTEARHDDILKEGKALFFQNGNSTKGQESDFEFEVWDFKQNPLPIDVSVGMIYNTVKLPILRFYIATRPILSLTEESSDEPDQAGDISDSDSTKVDDCSQSENLSELEETVPDVFFVSDEDVSLHSSEDHHAGMQFNVSSDPEITFGPQQPTEEDFLSDTVIHDPCDSPQNVPNDLQNRNLTIHYSHSFNDMIEAFSDHEIVTQSLTVKRILPNNSEEAGSGPGVLRDVYSNFWSDFYEHCTIGTSVKVPFLRHDFSSDKWKAVGRVLLKGFKDCKYIPIKIAQPLFEEILFGVVYTDLKATFLKFVSCQERDVLNQALNDFSSVDMDELLDIMNTYECRRMVTASSLPGIIDEIAHKELIQKPMFVIDCWREVTKDLISLSCEEIQQLYKDLKPTPKKVTGLLKFPSEMSENQTEVANHLKRYIREIDEDKLCRFLRFCTGSDLVVTEAIQVEFTIQTDFTRRPIGHTCGMVLELSDSYDNFPQFRAEFNCVLESNIWVMDIV</sequence>
<dbReference type="Gene3D" id="3.30.2410.10">
    <property type="entry name" value="Hect, E3 ligase catalytic domain"/>
    <property type="match status" value="1"/>
</dbReference>
<evidence type="ECO:0000259" key="2">
    <source>
        <dbReference type="Pfam" id="PF24536"/>
    </source>
</evidence>
<dbReference type="Proteomes" id="UP000290572">
    <property type="component" value="Unassembled WGS sequence"/>
</dbReference>
<feature type="region of interest" description="Disordered" evidence="1">
    <location>
        <begin position="448"/>
        <end position="479"/>
    </location>
</feature>
<name>A0A498LUT3_LABRO</name>
<dbReference type="GO" id="GO:0004842">
    <property type="term" value="F:ubiquitin-protein transferase activity"/>
    <property type="evidence" value="ECO:0007669"/>
    <property type="project" value="InterPro"/>
</dbReference>
<gene>
    <name evidence="3" type="ORF">ROHU_029769</name>
</gene>
<dbReference type="Pfam" id="PF24536">
    <property type="entry name" value="NXPE4_C"/>
    <property type="match status" value="1"/>
</dbReference>
<feature type="domain" description="NXPE C-terminal" evidence="2">
    <location>
        <begin position="137"/>
        <end position="265"/>
    </location>
</feature>
<dbReference type="GO" id="GO:0007399">
    <property type="term" value="P:nervous system development"/>
    <property type="evidence" value="ECO:0007669"/>
    <property type="project" value="UniProtKB-ARBA"/>
</dbReference>
<dbReference type="InterPro" id="IPR035983">
    <property type="entry name" value="Hect_E3_ubiquitin_ligase"/>
</dbReference>
<dbReference type="SUPFAM" id="SSF56204">
    <property type="entry name" value="Hect, E3 ligase catalytic domain"/>
    <property type="match status" value="1"/>
</dbReference>
<dbReference type="AlphaFoldDB" id="A0A498LUT3"/>
<dbReference type="InterPro" id="IPR057106">
    <property type="entry name" value="NXPE4_C"/>
</dbReference>
<accession>A0A498LUT3</accession>
<dbReference type="PANTHER" id="PTHR16165">
    <property type="entry name" value="NXPE FAMILY MEMBER"/>
    <property type="match status" value="1"/>
</dbReference>
<dbReference type="InterPro" id="IPR013783">
    <property type="entry name" value="Ig-like_fold"/>
</dbReference>
<keyword evidence="4" id="KW-1185">Reference proteome</keyword>
<dbReference type="PANTHER" id="PTHR16165:SF23">
    <property type="entry name" value="NEUREXOPHILIN AND PC-ESTERASE DOMAIN FAMILY, MEMBER 5"/>
    <property type="match status" value="1"/>
</dbReference>
<reference evidence="3 4" key="1">
    <citation type="submission" date="2018-03" db="EMBL/GenBank/DDBJ databases">
        <title>Draft genome sequence of Rohu Carp (Labeo rohita).</title>
        <authorList>
            <person name="Das P."/>
            <person name="Kushwaha B."/>
            <person name="Joshi C.G."/>
            <person name="Kumar D."/>
            <person name="Nagpure N.S."/>
            <person name="Sahoo L."/>
            <person name="Das S.P."/>
            <person name="Bit A."/>
            <person name="Patnaik S."/>
            <person name="Meher P.K."/>
            <person name="Jayasankar P."/>
            <person name="Koringa P.G."/>
            <person name="Patel N.V."/>
            <person name="Hinsu A.T."/>
            <person name="Kumar R."/>
            <person name="Pandey M."/>
            <person name="Agarwal S."/>
            <person name="Srivastava S."/>
            <person name="Singh M."/>
            <person name="Iquebal M.A."/>
            <person name="Jaiswal S."/>
            <person name="Angadi U.B."/>
            <person name="Kumar N."/>
            <person name="Raza M."/>
            <person name="Shah T.M."/>
            <person name="Rai A."/>
            <person name="Jena J.K."/>
        </authorList>
    </citation>
    <scope>NUCLEOTIDE SEQUENCE [LARGE SCALE GENOMIC DNA]</scope>
    <source>
        <strain evidence="3">DASCIFA01</strain>
        <tissue evidence="3">Testis</tissue>
    </source>
</reference>
<dbReference type="EMBL" id="QBIY01013101">
    <property type="protein sequence ID" value="RXN11900.1"/>
    <property type="molecule type" value="Genomic_DNA"/>
</dbReference>
<evidence type="ECO:0000313" key="3">
    <source>
        <dbReference type="EMBL" id="RXN11900.1"/>
    </source>
</evidence>
<dbReference type="InterPro" id="IPR014756">
    <property type="entry name" value="Ig_E-set"/>
</dbReference>
<evidence type="ECO:0000313" key="4">
    <source>
        <dbReference type="Proteomes" id="UP000290572"/>
    </source>
</evidence>
<evidence type="ECO:0000256" key="1">
    <source>
        <dbReference type="SAM" id="MobiDB-lite"/>
    </source>
</evidence>
<dbReference type="Gene3D" id="2.60.40.10">
    <property type="entry name" value="Immunoglobulins"/>
    <property type="match status" value="1"/>
</dbReference>
<protein>
    <recommendedName>
        <fullName evidence="2">NXPE C-terminal domain-containing protein</fullName>
    </recommendedName>
</protein>
<comment type="caution">
    <text evidence="3">The sequence shown here is derived from an EMBL/GenBank/DDBJ whole genome shotgun (WGS) entry which is preliminary data.</text>
</comment>
<dbReference type="SUPFAM" id="SSF81296">
    <property type="entry name" value="E set domains"/>
    <property type="match status" value="1"/>
</dbReference>
<proteinExistence type="predicted"/>
<organism evidence="3 4">
    <name type="scientific">Labeo rohita</name>
    <name type="common">Indian major carp</name>
    <name type="synonym">Cyprinus rohita</name>
    <dbReference type="NCBI Taxonomy" id="84645"/>
    <lineage>
        <taxon>Eukaryota</taxon>
        <taxon>Metazoa</taxon>
        <taxon>Chordata</taxon>
        <taxon>Craniata</taxon>
        <taxon>Vertebrata</taxon>
        <taxon>Euteleostomi</taxon>
        <taxon>Actinopterygii</taxon>
        <taxon>Neopterygii</taxon>
        <taxon>Teleostei</taxon>
        <taxon>Ostariophysi</taxon>
        <taxon>Cypriniformes</taxon>
        <taxon>Cyprinidae</taxon>
        <taxon>Labeoninae</taxon>
        <taxon>Labeonini</taxon>
        <taxon>Labeo</taxon>
    </lineage>
</organism>